<dbReference type="PANTHER" id="PTHR42659:SF2">
    <property type="entry name" value="XANTHINE DEHYDROGENASE SUBUNIT C-RELATED"/>
    <property type="match status" value="1"/>
</dbReference>
<dbReference type="PROSITE" id="PS51387">
    <property type="entry name" value="FAD_PCMH"/>
    <property type="match status" value="1"/>
</dbReference>
<dbReference type="SMART" id="SM01092">
    <property type="entry name" value="CO_deh_flav_C"/>
    <property type="match status" value="1"/>
</dbReference>
<keyword evidence="3" id="KW-0560">Oxidoreductase</keyword>
<protein>
    <submittedName>
        <fullName evidence="5">Xanthine dehydrogenase YagS FAD-binding subunit</fullName>
    </submittedName>
</protein>
<accession>A0A1I6LBJ3</accession>
<gene>
    <name evidence="5" type="ORF">SAMN05421771_0518</name>
</gene>
<evidence type="ECO:0000256" key="3">
    <source>
        <dbReference type="ARBA" id="ARBA00023002"/>
    </source>
</evidence>
<dbReference type="AlphaFoldDB" id="A0A1I6LBJ3"/>
<dbReference type="InterPro" id="IPR036318">
    <property type="entry name" value="FAD-bd_PCMH-like_sf"/>
</dbReference>
<dbReference type="SUPFAM" id="SSF55447">
    <property type="entry name" value="CO dehydrogenase flavoprotein C-terminal domain-like"/>
    <property type="match status" value="1"/>
</dbReference>
<sequence>MESFSFTRAATIPQAIASTAGPGSPARFVAGGTNLIDMMKLNVERPATIVDINGLALDKVTPTPEGGLLIGALARNADVANHPAVKAQYAVLSEALLSGASPQLRNMATTAGNLLQRTRCVYFRDTAHACNKREPGTGCSALEGHNRMLAILGTSKDCIATNPSDQNVALTALEATIQIQGTKGVRSIPIHDFYKLPGTTPHIETALEPGDLITGVLLPKPAAGAKSHYLKLRDRAAYEFALSSAAVVLTVASGRITHARVALGGVGTKPWRSLEAEKALTGHTPDTALFRRAAEAALHGAKPQTENGFKVELAKRCLTRALANTVTA</sequence>
<dbReference type="Gene3D" id="3.30.390.50">
    <property type="entry name" value="CO dehydrogenase flavoprotein, C-terminal domain"/>
    <property type="match status" value="1"/>
</dbReference>
<evidence type="ECO:0000313" key="5">
    <source>
        <dbReference type="EMBL" id="SFS00816.1"/>
    </source>
</evidence>
<evidence type="ECO:0000256" key="1">
    <source>
        <dbReference type="ARBA" id="ARBA00022630"/>
    </source>
</evidence>
<evidence type="ECO:0000256" key="2">
    <source>
        <dbReference type="ARBA" id="ARBA00022827"/>
    </source>
</evidence>
<dbReference type="SUPFAM" id="SSF56176">
    <property type="entry name" value="FAD-binding/transporter-associated domain-like"/>
    <property type="match status" value="1"/>
</dbReference>
<proteinExistence type="predicted"/>
<dbReference type="GO" id="GO:0071949">
    <property type="term" value="F:FAD binding"/>
    <property type="evidence" value="ECO:0007669"/>
    <property type="project" value="InterPro"/>
</dbReference>
<dbReference type="Pfam" id="PF00941">
    <property type="entry name" value="FAD_binding_5"/>
    <property type="match status" value="1"/>
</dbReference>
<dbReference type="InterPro" id="IPR016166">
    <property type="entry name" value="FAD-bd_PCMH"/>
</dbReference>
<dbReference type="InterPro" id="IPR016169">
    <property type="entry name" value="FAD-bd_PCMH_sub2"/>
</dbReference>
<dbReference type="GO" id="GO:0016491">
    <property type="term" value="F:oxidoreductase activity"/>
    <property type="evidence" value="ECO:0007669"/>
    <property type="project" value="UniProtKB-KW"/>
</dbReference>
<dbReference type="Proteomes" id="UP000199024">
    <property type="component" value="Unassembled WGS sequence"/>
</dbReference>
<dbReference type="PANTHER" id="PTHR42659">
    <property type="entry name" value="XANTHINE DEHYDROGENASE SUBUNIT C-RELATED"/>
    <property type="match status" value="1"/>
</dbReference>
<dbReference type="RefSeq" id="WP_089836329.1">
    <property type="nucleotide sequence ID" value="NZ_FOZL01000001.1"/>
</dbReference>
<dbReference type="InterPro" id="IPR002346">
    <property type="entry name" value="Mopterin_DH_FAD-bd"/>
</dbReference>
<dbReference type="Gene3D" id="3.30.465.10">
    <property type="match status" value="1"/>
</dbReference>
<keyword evidence="1" id="KW-0285">Flavoprotein</keyword>
<name>A0A1I6LBJ3_9BACT</name>
<keyword evidence="2" id="KW-0274">FAD</keyword>
<dbReference type="OrthoDB" id="9774454at2"/>
<dbReference type="InterPro" id="IPR051312">
    <property type="entry name" value="Diverse_Substr_Oxidored"/>
</dbReference>
<feature type="domain" description="FAD-binding PCMH-type" evidence="4">
    <location>
        <begin position="1"/>
        <end position="223"/>
    </location>
</feature>
<dbReference type="Pfam" id="PF03450">
    <property type="entry name" value="CO_deh_flav_C"/>
    <property type="match status" value="1"/>
</dbReference>
<dbReference type="InterPro" id="IPR005107">
    <property type="entry name" value="CO_DH_flav_C"/>
</dbReference>
<dbReference type="InterPro" id="IPR036683">
    <property type="entry name" value="CO_DH_flav_C_dom_sf"/>
</dbReference>
<organism evidence="5 6">
    <name type="scientific">Granulicella pectinivorans</name>
    <dbReference type="NCBI Taxonomy" id="474950"/>
    <lineage>
        <taxon>Bacteria</taxon>
        <taxon>Pseudomonadati</taxon>
        <taxon>Acidobacteriota</taxon>
        <taxon>Terriglobia</taxon>
        <taxon>Terriglobales</taxon>
        <taxon>Acidobacteriaceae</taxon>
        <taxon>Granulicella</taxon>
    </lineage>
</organism>
<keyword evidence="6" id="KW-1185">Reference proteome</keyword>
<reference evidence="5 6" key="1">
    <citation type="submission" date="2016-10" db="EMBL/GenBank/DDBJ databases">
        <authorList>
            <person name="de Groot N.N."/>
        </authorList>
    </citation>
    <scope>NUCLEOTIDE SEQUENCE [LARGE SCALE GENOMIC DNA]</scope>
    <source>
        <strain evidence="5 6">DSM 21001</strain>
    </source>
</reference>
<evidence type="ECO:0000313" key="6">
    <source>
        <dbReference type="Proteomes" id="UP000199024"/>
    </source>
</evidence>
<dbReference type="STRING" id="474950.SAMN05421771_0518"/>
<dbReference type="Gene3D" id="3.30.43.10">
    <property type="entry name" value="Uridine Diphospho-n-acetylenolpyruvylglucosamine Reductase, domain 2"/>
    <property type="match status" value="1"/>
</dbReference>
<evidence type="ECO:0000259" key="4">
    <source>
        <dbReference type="PROSITE" id="PS51387"/>
    </source>
</evidence>
<dbReference type="EMBL" id="FOZL01000001">
    <property type="protein sequence ID" value="SFS00816.1"/>
    <property type="molecule type" value="Genomic_DNA"/>
</dbReference>
<dbReference type="InterPro" id="IPR016167">
    <property type="entry name" value="FAD-bd_PCMH_sub1"/>
</dbReference>